<reference evidence="1" key="1">
    <citation type="journal article" date="2020" name="mSystems">
        <title>Genome- and Community-Level Interaction Insights into Carbon Utilization and Element Cycling Functions of Hydrothermarchaeota in Hydrothermal Sediment.</title>
        <authorList>
            <person name="Zhou Z."/>
            <person name="Liu Y."/>
            <person name="Xu W."/>
            <person name="Pan J."/>
            <person name="Luo Z.H."/>
            <person name="Li M."/>
        </authorList>
    </citation>
    <scope>NUCLEOTIDE SEQUENCE [LARGE SCALE GENOMIC DNA]</scope>
    <source>
        <strain evidence="1">SpSt-774</strain>
    </source>
</reference>
<sequence>MIINLPKEVYTMKAKRSIIKSNAEIYKQAPRTLKEEILDDLKKVLHLHRKYIITLLNNTGAVFVDFCQFLVNIIYEISANLYNNF</sequence>
<accession>A0A7C4XM50</accession>
<protein>
    <submittedName>
        <fullName evidence="1">Uncharacterized protein</fullName>
    </submittedName>
</protein>
<evidence type="ECO:0000313" key="1">
    <source>
        <dbReference type="EMBL" id="HGV98558.1"/>
    </source>
</evidence>
<organism evidence="1">
    <name type="scientific">candidate division WOR-3 bacterium</name>
    <dbReference type="NCBI Taxonomy" id="2052148"/>
    <lineage>
        <taxon>Bacteria</taxon>
        <taxon>Bacteria division WOR-3</taxon>
    </lineage>
</organism>
<name>A0A7C4XM50_UNCW3</name>
<gene>
    <name evidence="1" type="ORF">ENV60_09745</name>
</gene>
<proteinExistence type="predicted"/>
<dbReference type="AlphaFoldDB" id="A0A7C4XM50"/>
<dbReference type="EMBL" id="DTGZ01000183">
    <property type="protein sequence ID" value="HGV98558.1"/>
    <property type="molecule type" value="Genomic_DNA"/>
</dbReference>
<comment type="caution">
    <text evidence="1">The sequence shown here is derived from an EMBL/GenBank/DDBJ whole genome shotgun (WGS) entry which is preliminary data.</text>
</comment>